<keyword evidence="3" id="KW-1185">Reference proteome</keyword>
<evidence type="ECO:0008006" key="4">
    <source>
        <dbReference type="Google" id="ProtNLM"/>
    </source>
</evidence>
<dbReference type="AlphaFoldDB" id="A0A918ZI59"/>
<accession>A0A918ZI59</accession>
<evidence type="ECO:0000256" key="1">
    <source>
        <dbReference type="SAM" id="MobiDB-lite"/>
    </source>
</evidence>
<dbReference type="SUPFAM" id="SSF89095">
    <property type="entry name" value="GatB/YqeY motif"/>
    <property type="match status" value="1"/>
</dbReference>
<name>A0A918ZI59_9ACTN</name>
<evidence type="ECO:0000313" key="2">
    <source>
        <dbReference type="EMBL" id="GHE54495.1"/>
    </source>
</evidence>
<dbReference type="EMBL" id="BNAT01000040">
    <property type="protein sequence ID" value="GHE54495.1"/>
    <property type="molecule type" value="Genomic_DNA"/>
</dbReference>
<dbReference type="Proteomes" id="UP000603227">
    <property type="component" value="Unassembled WGS sequence"/>
</dbReference>
<dbReference type="InterPro" id="IPR023168">
    <property type="entry name" value="GatB_Yqey_C_2"/>
</dbReference>
<dbReference type="PANTHER" id="PTHR28055">
    <property type="entry name" value="ALTERED INHERITANCE OF MITOCHONDRIA PROTEIN 41, MITOCHONDRIAL"/>
    <property type="match status" value="1"/>
</dbReference>
<dbReference type="PANTHER" id="PTHR28055:SF1">
    <property type="entry name" value="ALTERED INHERITANCE OF MITOCHONDRIA PROTEIN 41, MITOCHONDRIAL"/>
    <property type="match status" value="1"/>
</dbReference>
<reference evidence="2" key="1">
    <citation type="journal article" date="2014" name="Int. J. Syst. Evol. Microbiol.">
        <title>Complete genome sequence of Corynebacterium casei LMG S-19264T (=DSM 44701T), isolated from a smear-ripened cheese.</title>
        <authorList>
            <consortium name="US DOE Joint Genome Institute (JGI-PGF)"/>
            <person name="Walter F."/>
            <person name="Albersmeier A."/>
            <person name="Kalinowski J."/>
            <person name="Ruckert C."/>
        </authorList>
    </citation>
    <scope>NUCLEOTIDE SEQUENCE</scope>
    <source>
        <strain evidence="2">CGMCC 4.7403</strain>
    </source>
</reference>
<sequence>MDNHGPTTGDRQLPLWTTHSGSRLHSAHTSEIKARFPQHTCDNRPMTTLKSKLHEDLNAAIRGRDELRSSTLRLTLAAITKEEVAGKEKRELSDDEVLKVITKEAKKRREAADAFAQGGRTESAEREKAEGEVLAEYLPKQLSDEELTRIVVQAVEEAKAAGAEGPRAMGQVMKIVNPKVAGLAEGGRVAAVVKQQLAGG</sequence>
<dbReference type="Gene3D" id="1.10.1510.10">
    <property type="entry name" value="Uncharacterised protein YqeY/AIM41 PF09424, N-terminal domain"/>
    <property type="match status" value="1"/>
</dbReference>
<evidence type="ECO:0000313" key="3">
    <source>
        <dbReference type="Proteomes" id="UP000603227"/>
    </source>
</evidence>
<dbReference type="Pfam" id="PF09424">
    <property type="entry name" value="YqeY"/>
    <property type="match status" value="1"/>
</dbReference>
<organism evidence="2 3">
    <name type="scientific">Streptomyces capitiformicae</name>
    <dbReference type="NCBI Taxonomy" id="2014920"/>
    <lineage>
        <taxon>Bacteria</taxon>
        <taxon>Bacillati</taxon>
        <taxon>Actinomycetota</taxon>
        <taxon>Actinomycetes</taxon>
        <taxon>Kitasatosporales</taxon>
        <taxon>Streptomycetaceae</taxon>
        <taxon>Streptomyces</taxon>
    </lineage>
</organism>
<protein>
    <recommendedName>
        <fullName evidence="4">GatB/YqeY domain-containing protein</fullName>
    </recommendedName>
</protein>
<gene>
    <name evidence="2" type="ORF">GCM10017771_77000</name>
</gene>
<dbReference type="InterPro" id="IPR003789">
    <property type="entry name" value="Asn/Gln_tRNA_amidoTrase-B-like"/>
</dbReference>
<dbReference type="InterPro" id="IPR042184">
    <property type="entry name" value="YqeY/Aim41_N"/>
</dbReference>
<reference evidence="2" key="2">
    <citation type="submission" date="2020-09" db="EMBL/GenBank/DDBJ databases">
        <authorList>
            <person name="Sun Q."/>
            <person name="Zhou Y."/>
        </authorList>
    </citation>
    <scope>NUCLEOTIDE SEQUENCE</scope>
    <source>
        <strain evidence="2">CGMCC 4.7403</strain>
    </source>
</reference>
<dbReference type="InterPro" id="IPR019004">
    <property type="entry name" value="YqeY/Aim41"/>
</dbReference>
<dbReference type="Gene3D" id="1.10.10.410">
    <property type="match status" value="1"/>
</dbReference>
<feature type="region of interest" description="Disordered" evidence="1">
    <location>
        <begin position="109"/>
        <end position="128"/>
    </location>
</feature>
<comment type="caution">
    <text evidence="2">The sequence shown here is derived from an EMBL/GenBank/DDBJ whole genome shotgun (WGS) entry which is preliminary data.</text>
</comment>
<dbReference type="GO" id="GO:0016884">
    <property type="term" value="F:carbon-nitrogen ligase activity, with glutamine as amido-N-donor"/>
    <property type="evidence" value="ECO:0007669"/>
    <property type="project" value="InterPro"/>
</dbReference>
<proteinExistence type="predicted"/>